<protein>
    <recommendedName>
        <fullName evidence="6">Ubiquinone biosynthesis protein COQ4 homolog, mitochondrial</fullName>
    </recommendedName>
    <alternativeName>
        <fullName evidence="6">4-hydroxy-3-methoxy-5-polyprenylbenzoate decarboxylase</fullName>
        <ecNumber evidence="6">4.1.1.130</ecNumber>
    </alternativeName>
    <alternativeName>
        <fullName evidence="6">Coenzyme Q biosynthesis protein 4 homolog</fullName>
    </alternativeName>
</protein>
<dbReference type="HAMAP" id="MF_03111">
    <property type="entry name" value="Coq4"/>
    <property type="match status" value="1"/>
</dbReference>
<feature type="binding site" evidence="6">
    <location>
        <position position="131"/>
    </location>
    <ligand>
        <name>Zn(2+)</name>
        <dbReference type="ChEBI" id="CHEBI:29105"/>
    </ligand>
</feature>
<dbReference type="Proteomes" id="UP000012073">
    <property type="component" value="Unassembled WGS sequence"/>
</dbReference>
<feature type="binding site" evidence="6">
    <location>
        <position position="127"/>
    </location>
    <ligand>
        <name>Zn(2+)</name>
        <dbReference type="ChEBI" id="CHEBI:29105"/>
    </ligand>
</feature>
<evidence type="ECO:0000256" key="2">
    <source>
        <dbReference type="ARBA" id="ARBA00022792"/>
    </source>
</evidence>
<evidence type="ECO:0000313" key="8">
    <source>
        <dbReference type="Proteomes" id="UP000012073"/>
    </source>
</evidence>
<dbReference type="PANTHER" id="PTHR12922">
    <property type="entry name" value="UBIQUINONE BIOSYNTHESIS PROTEIN"/>
    <property type="match status" value="1"/>
</dbReference>
<dbReference type="PANTHER" id="PTHR12922:SF7">
    <property type="entry name" value="UBIQUINONE BIOSYNTHESIS PROTEIN COQ4 HOMOLOG, MITOCHONDRIAL"/>
    <property type="match status" value="1"/>
</dbReference>
<evidence type="ECO:0000256" key="1">
    <source>
        <dbReference type="ARBA" id="ARBA00022688"/>
    </source>
</evidence>
<comment type="cofactor">
    <cofactor evidence="6">
        <name>Zn(2+)</name>
        <dbReference type="ChEBI" id="CHEBI:29105"/>
    </cofactor>
</comment>
<dbReference type="InterPro" id="IPR007715">
    <property type="entry name" value="Coq4"/>
</dbReference>
<comment type="pathway">
    <text evidence="6">Cofactor biosynthesis; ubiquinone biosynthesis.</text>
</comment>
<dbReference type="GeneID" id="17319980"/>
<dbReference type="OMA" id="YYERHFH"/>
<dbReference type="Gramene" id="CDF77389">
    <property type="protein sequence ID" value="CDF77389"/>
    <property type="gene ID" value="CHC_T00007904001"/>
</dbReference>
<keyword evidence="3 6" id="KW-0496">Mitochondrion</keyword>
<sequence>MPPQLSIFGRTALAAGAAVVSLANPARADLIAVLGDLTSQPVLRRLRRRINSTPEGRSMLDALHPARFPEHGSDSLIAMRSLPNGTLGREYARFMDVRRFTPESRSAVRFVDDPVDAWVLQRYRDVHDVWHVLTGMPTTVLGELAQKWFEAAQTGLPVAVISAVFGPLRLKAEERRVLVTELVPWAVATGRRAPDLMAVKYEDRLEDSLEDLRTEWGIQVPDVKMKGLKRKQA</sequence>
<feature type="binding site" evidence="6">
    <location>
        <position position="143"/>
    </location>
    <ligand>
        <name>Zn(2+)</name>
        <dbReference type="ChEBI" id="CHEBI:29105"/>
    </ligand>
</feature>
<keyword evidence="1 6" id="KW-0831">Ubiquinone biosynthesis</keyword>
<comment type="function">
    <text evidence="6">Lyase that catalyzes the C1-decarboxylation of 4-hydroxy-3-methoxy-5-(all-trans-polyprenyl)benzoic acid into 2-methoxy-6-(all-trans-polyprenyl)phenol during ubiquinone biosynthesis.</text>
</comment>
<dbReference type="RefSeq" id="XP_005712263.1">
    <property type="nucleotide sequence ID" value="XM_005712206.1"/>
</dbReference>
<evidence type="ECO:0000256" key="5">
    <source>
        <dbReference type="ARBA" id="ARBA00023239"/>
    </source>
</evidence>
<keyword evidence="5 6" id="KW-0456">Lyase</keyword>
<evidence type="ECO:0000256" key="4">
    <source>
        <dbReference type="ARBA" id="ARBA00023136"/>
    </source>
</evidence>
<comment type="catalytic activity">
    <reaction evidence="6">
        <text>a 4-hydroxy-3-methoxy-5-(all-trans-polyprenyl)benzoate + H(+) = a 2-methoxy-6-(all-trans-polyprenyl)phenol + CO2</text>
        <dbReference type="Rhea" id="RHEA:81179"/>
        <dbReference type="Rhea" id="RHEA-COMP:9551"/>
        <dbReference type="Rhea" id="RHEA-COMP:10931"/>
        <dbReference type="ChEBI" id="CHEBI:15378"/>
        <dbReference type="ChEBI" id="CHEBI:16526"/>
        <dbReference type="ChEBI" id="CHEBI:62731"/>
        <dbReference type="ChEBI" id="CHEBI:84443"/>
        <dbReference type="EC" id="4.1.1.130"/>
    </reaction>
</comment>
<dbReference type="AlphaFoldDB" id="S0F3H3"/>
<keyword evidence="2 6" id="KW-0999">Mitochondrion inner membrane</keyword>
<dbReference type="EC" id="4.1.1.130" evidence="6"/>
<dbReference type="STRING" id="2769.S0F3H3"/>
<keyword evidence="6" id="KW-0479">Metal-binding</keyword>
<comment type="subunit">
    <text evidence="6">Component of a multi-subunit COQ enzyme complex.</text>
</comment>
<dbReference type="GO" id="GO:0031314">
    <property type="term" value="C:extrinsic component of mitochondrial inner membrane"/>
    <property type="evidence" value="ECO:0007669"/>
    <property type="project" value="UniProtKB-UniRule"/>
</dbReference>
<dbReference type="PhylomeDB" id="S0F3H3"/>
<keyword evidence="6" id="KW-0862">Zinc</keyword>
<dbReference type="UniPathway" id="UPA00232"/>
<dbReference type="OrthoDB" id="4249at2759"/>
<accession>S0F3H3</accession>
<dbReference type="KEGG" id="ccp:CHC_T00007904001"/>
<evidence type="ECO:0000256" key="6">
    <source>
        <dbReference type="HAMAP-Rule" id="MF_03111"/>
    </source>
</evidence>
<dbReference type="InterPro" id="IPR027540">
    <property type="entry name" value="Coq4_euk"/>
</dbReference>
<dbReference type="GO" id="GO:0008270">
    <property type="term" value="F:zinc ion binding"/>
    <property type="evidence" value="ECO:0007669"/>
    <property type="project" value="UniProtKB-UniRule"/>
</dbReference>
<comment type="subcellular location">
    <subcellularLocation>
        <location evidence="6">Mitochondrion inner membrane</location>
        <topology evidence="6">Peripheral membrane protein</topology>
        <orientation evidence="6">Matrix side</orientation>
    </subcellularLocation>
</comment>
<keyword evidence="8" id="KW-1185">Reference proteome</keyword>
<proteinExistence type="inferred from homology"/>
<organism evidence="7 8">
    <name type="scientific">Chondrus crispus</name>
    <name type="common">Carrageen Irish moss</name>
    <name type="synonym">Polymorpha crispa</name>
    <dbReference type="NCBI Taxonomy" id="2769"/>
    <lineage>
        <taxon>Eukaryota</taxon>
        <taxon>Rhodophyta</taxon>
        <taxon>Florideophyceae</taxon>
        <taxon>Rhodymeniophycidae</taxon>
        <taxon>Gigartinales</taxon>
        <taxon>Gigartinaceae</taxon>
        <taxon>Chondrus</taxon>
    </lineage>
</organism>
<feature type="binding site" evidence="6">
    <location>
        <position position="128"/>
    </location>
    <ligand>
        <name>Zn(2+)</name>
        <dbReference type="ChEBI" id="CHEBI:29105"/>
    </ligand>
</feature>
<dbReference type="Pfam" id="PF05019">
    <property type="entry name" value="Coq4"/>
    <property type="match status" value="1"/>
</dbReference>
<evidence type="ECO:0000256" key="3">
    <source>
        <dbReference type="ARBA" id="ARBA00023128"/>
    </source>
</evidence>
<dbReference type="EMBL" id="HG001523">
    <property type="protein sequence ID" value="CDF77389.1"/>
    <property type="molecule type" value="Genomic_DNA"/>
</dbReference>
<name>S0F3H3_CHOCR</name>
<reference evidence="8" key="1">
    <citation type="journal article" date="2013" name="Proc. Natl. Acad. Sci. U.S.A.">
        <title>Genome structure and metabolic features in the red seaweed Chondrus crispus shed light on evolution of the Archaeplastida.</title>
        <authorList>
            <person name="Collen J."/>
            <person name="Porcel B."/>
            <person name="Carre W."/>
            <person name="Ball S.G."/>
            <person name="Chaparro C."/>
            <person name="Tonon T."/>
            <person name="Barbeyron T."/>
            <person name="Michel G."/>
            <person name="Noel B."/>
            <person name="Valentin K."/>
            <person name="Elias M."/>
            <person name="Artiguenave F."/>
            <person name="Arun A."/>
            <person name="Aury J.M."/>
            <person name="Barbosa-Neto J.F."/>
            <person name="Bothwell J.H."/>
            <person name="Bouget F.Y."/>
            <person name="Brillet L."/>
            <person name="Cabello-Hurtado F."/>
            <person name="Capella-Gutierrez S."/>
            <person name="Charrier B."/>
            <person name="Cladiere L."/>
            <person name="Cock J.M."/>
            <person name="Coelho S.M."/>
            <person name="Colleoni C."/>
            <person name="Czjzek M."/>
            <person name="Da Silva C."/>
            <person name="Delage L."/>
            <person name="Denoeud F."/>
            <person name="Deschamps P."/>
            <person name="Dittami S.M."/>
            <person name="Gabaldon T."/>
            <person name="Gachon C.M."/>
            <person name="Groisillier A."/>
            <person name="Herve C."/>
            <person name="Jabbari K."/>
            <person name="Katinka M."/>
            <person name="Kloareg B."/>
            <person name="Kowalczyk N."/>
            <person name="Labadie K."/>
            <person name="Leblanc C."/>
            <person name="Lopez P.J."/>
            <person name="McLachlan D.H."/>
            <person name="Meslet-Cladiere L."/>
            <person name="Moustafa A."/>
            <person name="Nehr Z."/>
            <person name="Nyvall Collen P."/>
            <person name="Panaud O."/>
            <person name="Partensky F."/>
            <person name="Poulain J."/>
            <person name="Rensing S.A."/>
            <person name="Rousvoal S."/>
            <person name="Samson G."/>
            <person name="Symeonidi A."/>
            <person name="Weissenbach J."/>
            <person name="Zambounis A."/>
            <person name="Wincker P."/>
            <person name="Boyen C."/>
        </authorList>
    </citation>
    <scope>NUCLEOTIDE SEQUENCE [LARGE SCALE GENOMIC DNA]</scope>
    <source>
        <strain evidence="8">cv. Stackhouse</strain>
    </source>
</reference>
<comment type="similarity">
    <text evidence="6">Belongs to the COQ4 family.</text>
</comment>
<dbReference type="GO" id="GO:0120539">
    <property type="term" value="F:4-hydroxy-3-methoxy-5-polyprenylbenzoate decarboxylase activity"/>
    <property type="evidence" value="ECO:0007669"/>
    <property type="project" value="UniProtKB-EC"/>
</dbReference>
<gene>
    <name evidence="7" type="ORF">CHC_T00007904001</name>
</gene>
<keyword evidence="4 6" id="KW-0472">Membrane</keyword>
<evidence type="ECO:0000313" key="7">
    <source>
        <dbReference type="EMBL" id="CDF77389.1"/>
    </source>
</evidence>